<keyword evidence="1" id="KW-0732">Signal</keyword>
<sequence length="127" mass="12586">MKKLFTLGLLAVAGAASAGTCKDPWVTQAVTEVMGRAPNGSGSSGECDIHRYGGGRWNSYPDLVSKVKVAFGKNIAGSARPGAGGNNFGNVNPALNGGRVVSGGGANVIAPGGANVVSPGGANMMQR</sequence>
<feature type="signal peptide" evidence="1">
    <location>
        <begin position="1"/>
        <end position="18"/>
    </location>
</feature>
<feature type="chain" id="PRO_5037126900" evidence="1">
    <location>
        <begin position="19"/>
        <end position="127"/>
    </location>
</feature>
<gene>
    <name evidence="2" type="ORF">H8N03_11105</name>
</gene>
<dbReference type="RefSeq" id="WP_187076245.1">
    <property type="nucleotide sequence ID" value="NZ_JACORT010000004.1"/>
</dbReference>
<dbReference type="Proteomes" id="UP000608513">
    <property type="component" value="Unassembled WGS sequence"/>
</dbReference>
<evidence type="ECO:0000313" key="3">
    <source>
        <dbReference type="Proteomes" id="UP000608513"/>
    </source>
</evidence>
<accession>A0A923SBS9</accession>
<evidence type="ECO:0000256" key="1">
    <source>
        <dbReference type="SAM" id="SignalP"/>
    </source>
</evidence>
<organism evidence="2 3">
    <name type="scientific">Ramlibacter cellulosilyticus</name>
    <dbReference type="NCBI Taxonomy" id="2764187"/>
    <lineage>
        <taxon>Bacteria</taxon>
        <taxon>Pseudomonadati</taxon>
        <taxon>Pseudomonadota</taxon>
        <taxon>Betaproteobacteria</taxon>
        <taxon>Burkholderiales</taxon>
        <taxon>Comamonadaceae</taxon>
        <taxon>Ramlibacter</taxon>
    </lineage>
</organism>
<evidence type="ECO:0000313" key="2">
    <source>
        <dbReference type="EMBL" id="MBC5783493.1"/>
    </source>
</evidence>
<protein>
    <submittedName>
        <fullName evidence="2">Uncharacterized protein</fullName>
    </submittedName>
</protein>
<reference evidence="2" key="1">
    <citation type="submission" date="2020-08" db="EMBL/GenBank/DDBJ databases">
        <title>Ramlibacter sp. USB13 16S ribosomal RNA gene genome sequencing and assembly.</title>
        <authorList>
            <person name="Kang M."/>
        </authorList>
    </citation>
    <scope>NUCLEOTIDE SEQUENCE</scope>
    <source>
        <strain evidence="2">USB13</strain>
    </source>
</reference>
<comment type="caution">
    <text evidence="2">The sequence shown here is derived from an EMBL/GenBank/DDBJ whole genome shotgun (WGS) entry which is preliminary data.</text>
</comment>
<proteinExistence type="predicted"/>
<keyword evidence="3" id="KW-1185">Reference proteome</keyword>
<dbReference type="EMBL" id="JACORT010000004">
    <property type="protein sequence ID" value="MBC5783493.1"/>
    <property type="molecule type" value="Genomic_DNA"/>
</dbReference>
<dbReference type="AlphaFoldDB" id="A0A923SBS9"/>
<name>A0A923SBS9_9BURK</name>